<feature type="domain" description="WAPL" evidence="3">
    <location>
        <begin position="1270"/>
        <end position="1781"/>
    </location>
</feature>
<feature type="compositionally biased region" description="Low complexity" evidence="2">
    <location>
        <begin position="441"/>
        <end position="450"/>
    </location>
</feature>
<feature type="compositionally biased region" description="Low complexity" evidence="2">
    <location>
        <begin position="1854"/>
        <end position="1866"/>
    </location>
</feature>
<feature type="compositionally biased region" description="Low complexity" evidence="2">
    <location>
        <begin position="836"/>
        <end position="863"/>
    </location>
</feature>
<feature type="compositionally biased region" description="Low complexity" evidence="2">
    <location>
        <begin position="747"/>
        <end position="758"/>
    </location>
</feature>
<feature type="compositionally biased region" description="Low complexity" evidence="2">
    <location>
        <begin position="1003"/>
        <end position="1015"/>
    </location>
</feature>
<gene>
    <name evidence="4" type="ORF">KR093_002315</name>
</gene>
<feature type="compositionally biased region" description="Polar residues" evidence="2">
    <location>
        <begin position="346"/>
        <end position="365"/>
    </location>
</feature>
<feature type="compositionally biased region" description="Low complexity" evidence="2">
    <location>
        <begin position="384"/>
        <end position="403"/>
    </location>
</feature>
<dbReference type="InterPro" id="IPR022771">
    <property type="entry name" value="WAPL_C"/>
</dbReference>
<feature type="compositionally biased region" description="Low complexity" evidence="2">
    <location>
        <begin position="871"/>
        <end position="889"/>
    </location>
</feature>
<feature type="compositionally biased region" description="Low complexity" evidence="2">
    <location>
        <begin position="779"/>
        <end position="809"/>
    </location>
</feature>
<dbReference type="SUPFAM" id="SSF48371">
    <property type="entry name" value="ARM repeat"/>
    <property type="match status" value="1"/>
</dbReference>
<evidence type="ECO:0000259" key="3">
    <source>
        <dbReference type="PROSITE" id="PS51271"/>
    </source>
</evidence>
<evidence type="ECO:0000256" key="2">
    <source>
        <dbReference type="SAM" id="MobiDB-lite"/>
    </source>
</evidence>
<evidence type="ECO:0000256" key="1">
    <source>
        <dbReference type="ARBA" id="ARBA00006854"/>
    </source>
</evidence>
<dbReference type="InterPro" id="IPR039874">
    <property type="entry name" value="WAPL"/>
</dbReference>
<feature type="region of interest" description="Disordered" evidence="2">
    <location>
        <begin position="974"/>
        <end position="1027"/>
    </location>
</feature>
<feature type="compositionally biased region" description="Basic residues" evidence="2">
    <location>
        <begin position="153"/>
        <end position="162"/>
    </location>
</feature>
<feature type="compositionally biased region" description="Low complexity" evidence="2">
    <location>
        <begin position="1071"/>
        <end position="1087"/>
    </location>
</feature>
<evidence type="ECO:0000313" key="4">
    <source>
        <dbReference type="EMBL" id="KAH8386723.1"/>
    </source>
</evidence>
<feature type="compositionally biased region" description="Low complexity" evidence="2">
    <location>
        <begin position="562"/>
        <end position="571"/>
    </location>
</feature>
<dbReference type="InterPro" id="IPR012502">
    <property type="entry name" value="WAPL_dom"/>
</dbReference>
<accession>A0AAD4KAK5</accession>
<dbReference type="Proteomes" id="UP001200034">
    <property type="component" value="Unassembled WGS sequence"/>
</dbReference>
<name>A0AAD4KAK5_9MUSC</name>
<feature type="region of interest" description="Disordered" evidence="2">
    <location>
        <begin position="907"/>
        <end position="951"/>
    </location>
</feature>
<feature type="compositionally biased region" description="Low complexity" evidence="2">
    <location>
        <begin position="293"/>
        <end position="332"/>
    </location>
</feature>
<feature type="compositionally biased region" description="Acidic residues" evidence="2">
    <location>
        <begin position="404"/>
        <end position="415"/>
    </location>
</feature>
<feature type="compositionally biased region" description="Basic residues" evidence="2">
    <location>
        <begin position="526"/>
        <end position="538"/>
    </location>
</feature>
<feature type="region of interest" description="Disordered" evidence="2">
    <location>
        <begin position="1189"/>
        <end position="1219"/>
    </location>
</feature>
<feature type="region of interest" description="Disordered" evidence="2">
    <location>
        <begin position="1140"/>
        <end position="1164"/>
    </location>
</feature>
<organism evidence="4 5">
    <name type="scientific">Drosophila rubida</name>
    <dbReference type="NCBI Taxonomy" id="30044"/>
    <lineage>
        <taxon>Eukaryota</taxon>
        <taxon>Metazoa</taxon>
        <taxon>Ecdysozoa</taxon>
        <taxon>Arthropoda</taxon>
        <taxon>Hexapoda</taxon>
        <taxon>Insecta</taxon>
        <taxon>Pterygota</taxon>
        <taxon>Neoptera</taxon>
        <taxon>Endopterygota</taxon>
        <taxon>Diptera</taxon>
        <taxon>Brachycera</taxon>
        <taxon>Muscomorpha</taxon>
        <taxon>Ephydroidea</taxon>
        <taxon>Drosophilidae</taxon>
        <taxon>Drosophila</taxon>
    </lineage>
</organism>
<feature type="compositionally biased region" description="Basic residues" evidence="2">
    <location>
        <begin position="372"/>
        <end position="383"/>
    </location>
</feature>
<evidence type="ECO:0000313" key="5">
    <source>
        <dbReference type="Proteomes" id="UP001200034"/>
    </source>
</evidence>
<dbReference type="InterPro" id="IPR011989">
    <property type="entry name" value="ARM-like"/>
</dbReference>
<dbReference type="InterPro" id="IPR016024">
    <property type="entry name" value="ARM-type_fold"/>
</dbReference>
<keyword evidence="5" id="KW-1185">Reference proteome</keyword>
<feature type="region of interest" description="Disordered" evidence="2">
    <location>
        <begin position="194"/>
        <end position="497"/>
    </location>
</feature>
<feature type="region of interest" description="Disordered" evidence="2">
    <location>
        <begin position="67"/>
        <end position="97"/>
    </location>
</feature>
<feature type="compositionally biased region" description="Low complexity" evidence="2">
    <location>
        <begin position="1875"/>
        <end position="1888"/>
    </location>
</feature>
<proteinExistence type="inferred from homology"/>
<comment type="caution">
    <text evidence="4">The sequence shown here is derived from an EMBL/GenBank/DDBJ whole genome shotgun (WGS) entry which is preliminary data.</text>
</comment>
<feature type="region of interest" description="Disordered" evidence="2">
    <location>
        <begin position="730"/>
        <end position="889"/>
    </location>
</feature>
<feature type="compositionally biased region" description="Polar residues" evidence="2">
    <location>
        <begin position="1210"/>
        <end position="1219"/>
    </location>
</feature>
<dbReference type="EMBL" id="JAJJHW010000095">
    <property type="protein sequence ID" value="KAH8386723.1"/>
    <property type="molecule type" value="Genomic_DNA"/>
</dbReference>
<feature type="compositionally biased region" description="Low complexity" evidence="2">
    <location>
        <begin position="269"/>
        <end position="285"/>
    </location>
</feature>
<feature type="compositionally biased region" description="Basic residues" evidence="2">
    <location>
        <begin position="735"/>
        <end position="746"/>
    </location>
</feature>
<dbReference type="Gene3D" id="1.25.10.10">
    <property type="entry name" value="Leucine-rich Repeat Variant"/>
    <property type="match status" value="1"/>
</dbReference>
<feature type="compositionally biased region" description="Low complexity" evidence="2">
    <location>
        <begin position="928"/>
        <end position="951"/>
    </location>
</feature>
<feature type="region of interest" description="Disordered" evidence="2">
    <location>
        <begin position="1071"/>
        <end position="1094"/>
    </location>
</feature>
<feature type="region of interest" description="Disordered" evidence="2">
    <location>
        <begin position="1846"/>
        <end position="1900"/>
    </location>
</feature>
<dbReference type="PANTHER" id="PTHR22100:SF13">
    <property type="entry name" value="WINGS APART-LIKE PROTEIN HOMOLOG"/>
    <property type="match status" value="1"/>
</dbReference>
<dbReference type="PROSITE" id="PS51271">
    <property type="entry name" value="WAPL"/>
    <property type="match status" value="1"/>
</dbReference>
<comment type="similarity">
    <text evidence="1">Belongs to the WAPL family.</text>
</comment>
<feature type="region of interest" description="Disordered" evidence="2">
    <location>
        <begin position="117"/>
        <end position="172"/>
    </location>
</feature>
<dbReference type="Pfam" id="PF07814">
    <property type="entry name" value="WAPL"/>
    <property type="match status" value="1"/>
</dbReference>
<dbReference type="PANTHER" id="PTHR22100">
    <property type="entry name" value="WINGS APART-LIKE PROTEIN HOMOLOG"/>
    <property type="match status" value="1"/>
</dbReference>
<feature type="compositionally biased region" description="Low complexity" evidence="2">
    <location>
        <begin position="586"/>
        <end position="601"/>
    </location>
</feature>
<reference evidence="4" key="1">
    <citation type="journal article" date="2021" name="Mol. Ecol. Resour.">
        <title>Phylogenomic analyses of the genus Drosophila reveals genomic signals of climate adaptation.</title>
        <authorList>
            <person name="Li F."/>
            <person name="Rane R.V."/>
            <person name="Luria V."/>
            <person name="Xiong Z."/>
            <person name="Chen J."/>
            <person name="Li Z."/>
            <person name="Catullo R.A."/>
            <person name="Griffin P.C."/>
            <person name="Schiffer M."/>
            <person name="Pearce S."/>
            <person name="Lee S.F."/>
            <person name="McElroy K."/>
            <person name="Stocker A."/>
            <person name="Shirriffs J."/>
            <person name="Cockerell F."/>
            <person name="Coppin C."/>
            <person name="Sgro C.M."/>
            <person name="Karger A."/>
            <person name="Cain J.W."/>
            <person name="Weber J.A."/>
            <person name="Santpere G."/>
            <person name="Kirschner M.W."/>
            <person name="Hoffmann A.A."/>
            <person name="Oakeshott J.G."/>
            <person name="Zhang G."/>
        </authorList>
    </citation>
    <scope>NUCLEOTIDE SEQUENCE</scope>
    <source>
        <strain evidence="4">BGI-SZ-2011g</strain>
    </source>
</reference>
<protein>
    <recommendedName>
        <fullName evidence="3">WAPL domain-containing protein</fullName>
    </recommendedName>
</protein>
<sequence>MSRWGKNIVVPLDSLCKEKENTNRPTVARSVGTVGKWGKMGFTSTRTYALSAAALAAATAAAAAASPAQSPASTHDHDPNDMSVSVPEPPKPKKFFKSRNAAPPEVIAQIIQQLPHSVGGTSPMRGEQAPPMTPTRQEPIKLKLAKGSNSAERKRKSPKKKAGAAAGATPGAFGAADRTLADSLGLDAAEHQHLDMPGDAASPPAEQQPKGKKSKKVKEEKKLKPEAPPSRILGRARKAVNYCEVDEDESYRSKDLIIPKTRAADGSGATDPSSPAATAADANSPALPPPTTAPSAAAAAAAAGLATSTAAAIGAASGANVPPSASASSSASRTPEHPPIVLRISKGTSRLVSTDSEEPPNSSPAQQQQQQQHHHLHHQHQHHVQQPQYQASSTEATTVTTATLDDDDDDPDADVDATVVPTTPKITVKPLRPPETSLPQAAAAAAAAAAGNEVTSQGNKQSEDEEEEEGEEEEEEEEDEPPEINYCTVKISPDKPPKERLKLIIKTDVIRHAIAKAAAAATRGEKKSKSKKHKHTKHSLVEQPAPAAVAVGIGVGVGATPAAATAEAVTGSEFKTPSPHLALSDPPQQQQAQPQQQPQPQRGSVISPTTRSDHDFDSQSSVLGSISSKGNSTPQLLAQAVQEDSCVIRSRGSSVITSDLETSQHSSLVAPPSDIESRLESMLMTMDGNNAAVASVVEEPLQEDILAVLRGDVEPRLNGVVPDAVAAVEETTAKQTKRTTRGRARKANNNNNNNNNNNVEAAAAPPVEQRATRTRAKPAETSPTAATTATATTTTTTTATATPAAATTKRATRGRGAKRAGVEDMDVDESPEKPTEATAAAAAAAATTATSTTTTATTEASETLPRRGRAAARANNNNVASSNNNNNNINNINKIAASLSAKAEASRATDNGAGGAATRSYGRKRKNQQVTQVLQQATTTTTRETTESSVEVEQLKLKLLGQLEQHDEDAQLDADVQPPPAKVPHTELEADADPGMDELSNTSNGSSMQHDGSSSSPPPRDYKFKDKFKRTLTLDTQVAGGAAGAAAAAAAAVAAAAAAASAAAGATSELAATSSSGNGNGNANSNEESQRGAVKLVISKKKGSIFKSRALVPSDQAEQATVAKRHLYKHSWDAALEANGAGTGSDASNASASTTAGSGAKADGLAAGKSTVIDAIYSDFGDSNSNHNNTCSSSALRGESPALGKLKSKPPQSSLTSAASTDAFDLELEPSADEGGGGGGAGGGGGGLGGGVAGAGGGSGAGERTGLRVDRKTKEYYTVVRNVKTAHQIQEIGEYQEMYDDVEYILDALQPHNPPPTRCLSALQLATKCMTPAFRMHVRAHGVVTKFFKALSDANKDLSLGLCTSAIMYILSQEGLNMDLDRDSLELMINLLEAEGVGVGVAAPTDRANYERNKLKVRELCEEIKAQGKGTHLNVESITVGTLAMETLLSLTSKRAGEWFKEDLRKLGGLEHIIKTISDFCQPIISSPDLALIDWQPALLDNMQTVARCLRVLENVTQHNEANQRYMLTFAKGRAVDTLCLLYRLCDRQLVLHPTTTEPSNSKEHPGVAMRELLIPVMKVLINLTHTFNEAQPSLGAELLGKRSDVIETSFHLLLLASNYIPDRCVFELSILVLTLLINLCMHTPPNRATLMQAHAPGEYVADNPPPGDQAVTAVQALLEYFYKCEELAKLVEKNTDAFLESNEKGKKKQEEVEETVNNLVQRAGHHMEHTLKGSYAAILIGNLITDNEQYETIVRRQLRGNSFKEIVGVLEKYHTFMNLTSSLEAAFVAHMKSTKKIIDNFKKRDYIYEHADDHAMPMPLNLETTTHHHHHQIDDRTVQSEDAIASPPVGMRGSNNSSSSSSTSSSGGGGGGNNTTSSSSGSVSGSSMPRVFKTYSSHR</sequence>
<dbReference type="FunFam" id="1.25.10.10:FF:000374">
    <property type="entry name" value="Protein wings apart-like"/>
    <property type="match status" value="1"/>
</dbReference>
<feature type="compositionally biased region" description="Low complexity" evidence="2">
    <location>
        <begin position="163"/>
        <end position="172"/>
    </location>
</feature>
<feature type="region of interest" description="Disordered" evidence="2">
    <location>
        <begin position="516"/>
        <end position="545"/>
    </location>
</feature>
<feature type="compositionally biased region" description="Acidic residues" evidence="2">
    <location>
        <begin position="463"/>
        <end position="482"/>
    </location>
</feature>
<feature type="region of interest" description="Disordered" evidence="2">
    <location>
        <begin position="562"/>
        <end position="637"/>
    </location>
</feature>
<feature type="compositionally biased region" description="Low complexity" evidence="2">
    <location>
        <begin position="416"/>
        <end position="430"/>
    </location>
</feature>
<feature type="compositionally biased region" description="Polar residues" evidence="2">
    <location>
        <begin position="618"/>
        <end position="636"/>
    </location>
</feature>